<reference evidence="2 3" key="1">
    <citation type="journal article" date="2016" name="Nat. Commun.">
        <title>Thousands of microbial genomes shed light on interconnected biogeochemical processes in an aquifer system.</title>
        <authorList>
            <person name="Anantharaman K."/>
            <person name="Brown C.T."/>
            <person name="Hug L.A."/>
            <person name="Sharon I."/>
            <person name="Castelle C.J."/>
            <person name="Probst A.J."/>
            <person name="Thomas B.C."/>
            <person name="Singh A."/>
            <person name="Wilkins M.J."/>
            <person name="Karaoz U."/>
            <person name="Brodie E.L."/>
            <person name="Williams K.H."/>
            <person name="Hubbard S.S."/>
            <person name="Banfield J.F."/>
        </authorList>
    </citation>
    <scope>NUCLEOTIDE SEQUENCE [LARGE SCALE GENOMIC DNA]</scope>
</reference>
<dbReference type="InterPro" id="IPR016047">
    <property type="entry name" value="M23ase_b-sheet_dom"/>
</dbReference>
<dbReference type="PANTHER" id="PTHR21666">
    <property type="entry name" value="PEPTIDASE-RELATED"/>
    <property type="match status" value="1"/>
</dbReference>
<dbReference type="Pfam" id="PF01551">
    <property type="entry name" value="Peptidase_M23"/>
    <property type="match status" value="1"/>
</dbReference>
<evidence type="ECO:0000259" key="1">
    <source>
        <dbReference type="Pfam" id="PF01551"/>
    </source>
</evidence>
<proteinExistence type="predicted"/>
<comment type="caution">
    <text evidence="2">The sequence shown here is derived from an EMBL/GenBank/DDBJ whole genome shotgun (WGS) entry which is preliminary data.</text>
</comment>
<dbReference type="Gene3D" id="2.70.70.10">
    <property type="entry name" value="Glucose Permease (Domain IIA)"/>
    <property type="match status" value="1"/>
</dbReference>
<dbReference type="AlphaFoldDB" id="A0A1F8GGQ7"/>
<evidence type="ECO:0000313" key="3">
    <source>
        <dbReference type="Proteomes" id="UP000178911"/>
    </source>
</evidence>
<name>A0A1F8GGQ7_9BACT</name>
<feature type="domain" description="M23ase beta-sheet core" evidence="1">
    <location>
        <begin position="175"/>
        <end position="271"/>
    </location>
</feature>
<sequence length="284" mass="31055">MAVILILYGSNLEAQVRSFYVLNPKVKQGDTVVIAVNPQGQGSLVCISALKKQYVPNTNGYVFVGIPVDAEPTGTKKQRSNYTASLVECGRGVSLDNIYQEFEVEKKNYSKTRTTGRGRSTRARKGSEVNAINKAFSASNLESDMTQGLAFSEPADSGDVIDPYGLIYKNNGKLTHNGPDFRLPIGTSIKAVNGGKVVLVARNFSKEGNMIIINHGRGIYSVYMHLSRIEIAQNQLVQRGQIIALSGDTGAGVREPHLHFSIKINGIYVDPLIFLDTVNQYLTR</sequence>
<dbReference type="GO" id="GO:0004222">
    <property type="term" value="F:metalloendopeptidase activity"/>
    <property type="evidence" value="ECO:0007669"/>
    <property type="project" value="TreeGrafter"/>
</dbReference>
<dbReference type="SUPFAM" id="SSF51261">
    <property type="entry name" value="Duplicated hybrid motif"/>
    <property type="match status" value="1"/>
</dbReference>
<accession>A0A1F8GGQ7</accession>
<dbReference type="Proteomes" id="UP000178911">
    <property type="component" value="Unassembled WGS sequence"/>
</dbReference>
<organism evidence="2 3">
    <name type="scientific">Candidatus Yanofskybacteria bacterium RIFCSPLOWO2_01_FULL_43_22</name>
    <dbReference type="NCBI Taxonomy" id="1802695"/>
    <lineage>
        <taxon>Bacteria</taxon>
        <taxon>Candidatus Yanofskyibacteriota</taxon>
    </lineage>
</organism>
<dbReference type="InterPro" id="IPR050570">
    <property type="entry name" value="Cell_wall_metabolism_enzyme"/>
</dbReference>
<evidence type="ECO:0000313" key="2">
    <source>
        <dbReference type="EMBL" id="OGN23886.1"/>
    </source>
</evidence>
<dbReference type="PANTHER" id="PTHR21666:SF270">
    <property type="entry name" value="MUREIN HYDROLASE ACTIVATOR ENVC"/>
    <property type="match status" value="1"/>
</dbReference>
<dbReference type="CDD" id="cd12797">
    <property type="entry name" value="M23_peptidase"/>
    <property type="match status" value="1"/>
</dbReference>
<dbReference type="STRING" id="1802695.A3A13_02235"/>
<protein>
    <recommendedName>
        <fullName evidence="1">M23ase beta-sheet core domain-containing protein</fullName>
    </recommendedName>
</protein>
<dbReference type="EMBL" id="MGKJ01000014">
    <property type="protein sequence ID" value="OGN23886.1"/>
    <property type="molecule type" value="Genomic_DNA"/>
</dbReference>
<gene>
    <name evidence="2" type="ORF">A3A13_02235</name>
</gene>
<dbReference type="InterPro" id="IPR011055">
    <property type="entry name" value="Dup_hybrid_motif"/>
</dbReference>